<evidence type="ECO:0000313" key="3">
    <source>
        <dbReference type="Proteomes" id="UP001049518"/>
    </source>
</evidence>
<dbReference type="EMBL" id="CP059572">
    <property type="protein sequence ID" value="QXJ24622.1"/>
    <property type="molecule type" value="Genomic_DNA"/>
</dbReference>
<dbReference type="Proteomes" id="UP001049518">
    <property type="component" value="Chromosome"/>
</dbReference>
<reference evidence="2" key="1">
    <citation type="submission" date="2020-07" db="EMBL/GenBank/DDBJ databases">
        <authorList>
            <person name="Tarantini F.S."/>
            <person name="Hong K.W."/>
            <person name="Chan K.G."/>
        </authorList>
    </citation>
    <scope>NUCLEOTIDE SEQUENCE</scope>
    <source>
        <strain evidence="2">32-07</strain>
    </source>
</reference>
<proteinExistence type="predicted"/>
<protein>
    <recommendedName>
        <fullName evidence="4">Ig-like domain-containing protein</fullName>
    </recommendedName>
</protein>
<gene>
    <name evidence="2" type="ORF">AGRA3207_005987</name>
</gene>
<dbReference type="RefSeq" id="WP_231330508.1">
    <property type="nucleotide sequence ID" value="NZ_CP059572.1"/>
</dbReference>
<evidence type="ECO:0000256" key="1">
    <source>
        <dbReference type="SAM" id="SignalP"/>
    </source>
</evidence>
<name>A0ABX8R3S0_9ACTN</name>
<keyword evidence="3" id="KW-1185">Reference proteome</keyword>
<evidence type="ECO:0000313" key="2">
    <source>
        <dbReference type="EMBL" id="QXJ24622.1"/>
    </source>
</evidence>
<evidence type="ECO:0008006" key="4">
    <source>
        <dbReference type="Google" id="ProtNLM"/>
    </source>
</evidence>
<keyword evidence="1" id="KW-0732">Signal</keyword>
<sequence>MRRRFGAVLVLLTAVLGGLLTGAGAAQASDPVCRPTLTGTPEVICTVPADTDGRRIDFIQWTRDGASLPQFDDIRQILVGCTPGQTFVIGVTIGFIDDVEQSTGSDRVRCPGSTAPPPEITAFSCDQAGSEYYRHFDCYLSWTGGTDPTQVQISSNTNMGRRTNHYDQDYVTFQGTCRGVNNPYVSVTVFDAVGRRADASLSAFC</sequence>
<feature type="chain" id="PRO_5045816463" description="Ig-like domain-containing protein" evidence="1">
    <location>
        <begin position="29"/>
        <end position="205"/>
    </location>
</feature>
<feature type="signal peptide" evidence="1">
    <location>
        <begin position="1"/>
        <end position="28"/>
    </location>
</feature>
<organism evidence="2 3">
    <name type="scientific">Actinomadura graeca</name>
    <dbReference type="NCBI Taxonomy" id="2750812"/>
    <lineage>
        <taxon>Bacteria</taxon>
        <taxon>Bacillati</taxon>
        <taxon>Actinomycetota</taxon>
        <taxon>Actinomycetes</taxon>
        <taxon>Streptosporangiales</taxon>
        <taxon>Thermomonosporaceae</taxon>
        <taxon>Actinomadura</taxon>
    </lineage>
</organism>
<accession>A0ABX8R3S0</accession>